<dbReference type="STRING" id="301302.ERS852420_02472"/>
<evidence type="ECO:0000256" key="2">
    <source>
        <dbReference type="ARBA" id="ARBA00004496"/>
    </source>
</evidence>
<dbReference type="PANTHER" id="PTHR47861:SF3">
    <property type="entry name" value="FKBP-TYPE PEPTIDYL-PROLYL CIS-TRANS ISOMERASE SLYD"/>
    <property type="match status" value="1"/>
</dbReference>
<evidence type="ECO:0000313" key="13">
    <source>
        <dbReference type="EMBL" id="CUN06639.1"/>
    </source>
</evidence>
<accession>A0A0M6WC05</accession>
<dbReference type="InterPro" id="IPR001179">
    <property type="entry name" value="PPIase_FKBP_dom"/>
</dbReference>
<dbReference type="Proteomes" id="UP000095495">
    <property type="component" value="Unassembled WGS sequence"/>
</dbReference>
<sequence length="152" mass="16599">MENIKSTTIEGKNVGKKCRTHYRGTFNDGTQFDSSYDRGEPLEFVCGAGMMIKGFDAAVASMEVGQTTEVHLMPEEAYGQPDPDAIFTVELAQLPGAEELEAGQQVYLQNAAGQPFPVKVVSKDDTTITFDANHEMAGKELNFTIELVSVEE</sequence>
<dbReference type="SUPFAM" id="SSF54534">
    <property type="entry name" value="FKBP-like"/>
    <property type="match status" value="1"/>
</dbReference>
<dbReference type="GO" id="GO:0042026">
    <property type="term" value="P:protein refolding"/>
    <property type="evidence" value="ECO:0007669"/>
    <property type="project" value="UniProtKB-ARBA"/>
</dbReference>
<evidence type="ECO:0000256" key="4">
    <source>
        <dbReference type="ARBA" id="ARBA00022490"/>
    </source>
</evidence>
<gene>
    <name evidence="13" type="primary">slyD</name>
    <name evidence="13" type="ORF">ERS852420_02472</name>
    <name evidence="12" type="ORF">M72_00281</name>
</gene>
<organism evidence="12 14">
    <name type="scientific">Roseburia faecis</name>
    <dbReference type="NCBI Taxonomy" id="301302"/>
    <lineage>
        <taxon>Bacteria</taxon>
        <taxon>Bacillati</taxon>
        <taxon>Bacillota</taxon>
        <taxon>Clostridia</taxon>
        <taxon>Lachnospirales</taxon>
        <taxon>Lachnospiraceae</taxon>
        <taxon>Roseburia</taxon>
    </lineage>
</organism>
<protein>
    <recommendedName>
        <fullName evidence="10">Peptidyl-prolyl cis-trans isomerase</fullName>
        <ecNumber evidence="10">5.2.1.8</ecNumber>
    </recommendedName>
</protein>
<evidence type="ECO:0000256" key="3">
    <source>
        <dbReference type="ARBA" id="ARBA00006577"/>
    </source>
</evidence>
<dbReference type="PANTHER" id="PTHR47861">
    <property type="entry name" value="FKBP-TYPE PEPTIDYL-PROLYL CIS-TRANS ISOMERASE SLYD"/>
    <property type="match status" value="1"/>
</dbReference>
<comment type="catalytic activity">
    <reaction evidence="1 9 10">
        <text>[protein]-peptidylproline (omega=180) = [protein]-peptidylproline (omega=0)</text>
        <dbReference type="Rhea" id="RHEA:16237"/>
        <dbReference type="Rhea" id="RHEA-COMP:10747"/>
        <dbReference type="Rhea" id="RHEA-COMP:10748"/>
        <dbReference type="ChEBI" id="CHEBI:83833"/>
        <dbReference type="ChEBI" id="CHEBI:83834"/>
        <dbReference type="EC" id="5.2.1.8"/>
    </reaction>
</comment>
<dbReference type="AlphaFoldDB" id="A0A0M6WC05"/>
<keyword evidence="7 9" id="KW-0413">Isomerase</keyword>
<dbReference type="InterPro" id="IPR046357">
    <property type="entry name" value="PPIase_dom_sf"/>
</dbReference>
<dbReference type="EC" id="5.2.1.8" evidence="10"/>
<keyword evidence="14" id="KW-1185">Reference proteome</keyword>
<dbReference type="GO" id="GO:0003755">
    <property type="term" value="F:peptidyl-prolyl cis-trans isomerase activity"/>
    <property type="evidence" value="ECO:0007669"/>
    <property type="project" value="UniProtKB-UniRule"/>
</dbReference>
<evidence type="ECO:0000256" key="5">
    <source>
        <dbReference type="ARBA" id="ARBA00023110"/>
    </source>
</evidence>
<reference evidence="12" key="1">
    <citation type="submission" date="2015-05" db="EMBL/GenBank/DDBJ databases">
        <authorList>
            <person name="Wang D.B."/>
            <person name="Wang M."/>
        </authorList>
    </citation>
    <scope>NUCLEOTIDE SEQUENCE [LARGE SCALE GENOMIC DNA]</scope>
    <source>
        <strain evidence="12">M72</strain>
    </source>
</reference>
<evidence type="ECO:0000259" key="11">
    <source>
        <dbReference type="PROSITE" id="PS50059"/>
    </source>
</evidence>
<dbReference type="EMBL" id="CYXV01000011">
    <property type="protein sequence ID" value="CUN06639.1"/>
    <property type="molecule type" value="Genomic_DNA"/>
</dbReference>
<comment type="subcellular location">
    <subcellularLocation>
        <location evidence="2">Cytoplasm</location>
    </subcellularLocation>
</comment>
<keyword evidence="4" id="KW-0963">Cytoplasm</keyword>
<dbReference type="GO" id="GO:0005737">
    <property type="term" value="C:cytoplasm"/>
    <property type="evidence" value="ECO:0007669"/>
    <property type="project" value="UniProtKB-SubCell"/>
</dbReference>
<dbReference type="Gene3D" id="3.10.50.40">
    <property type="match status" value="1"/>
</dbReference>
<reference evidence="14" key="2">
    <citation type="submission" date="2015-05" db="EMBL/GenBank/DDBJ databases">
        <authorList>
            <consortium name="Pathogen Informatics"/>
        </authorList>
    </citation>
    <scope>NUCLEOTIDE SEQUENCE [LARGE SCALE GENOMIC DNA]</scope>
    <source>
        <strain evidence="13 15">2789STDY5608863</strain>
        <strain evidence="14">M72</strain>
    </source>
</reference>
<dbReference type="OrthoDB" id="280278at2"/>
<dbReference type="Pfam" id="PF00254">
    <property type="entry name" value="FKBP_C"/>
    <property type="match status" value="1"/>
</dbReference>
<comment type="function">
    <text evidence="8">Also involved in hydrogenase metallocenter assembly, probably by participating in the nickel insertion step. This function in hydrogenase biosynthesis requires chaperone activity and the presence of the metal-binding domain, but not PPIase activity.</text>
</comment>
<proteinExistence type="inferred from homology"/>
<dbReference type="Proteomes" id="UP000049979">
    <property type="component" value="Unassembled WGS sequence"/>
</dbReference>
<evidence type="ECO:0000256" key="6">
    <source>
        <dbReference type="ARBA" id="ARBA00023186"/>
    </source>
</evidence>
<feature type="domain" description="PPIase FKBP-type" evidence="11">
    <location>
        <begin position="15"/>
        <end position="100"/>
    </location>
</feature>
<name>A0A0M6WC05_9FIRM</name>
<evidence type="ECO:0000256" key="7">
    <source>
        <dbReference type="ARBA" id="ARBA00023235"/>
    </source>
</evidence>
<evidence type="ECO:0000313" key="12">
    <source>
        <dbReference type="EMBL" id="CRL32734.1"/>
    </source>
</evidence>
<comment type="similarity">
    <text evidence="3 10">Belongs to the FKBP-type PPIase family.</text>
</comment>
<keyword evidence="5 9" id="KW-0697">Rotamase</keyword>
<evidence type="ECO:0000256" key="9">
    <source>
        <dbReference type="PROSITE-ProRule" id="PRU00277"/>
    </source>
</evidence>
<evidence type="ECO:0000313" key="15">
    <source>
        <dbReference type="Proteomes" id="UP000095495"/>
    </source>
</evidence>
<evidence type="ECO:0000313" key="14">
    <source>
        <dbReference type="Proteomes" id="UP000049979"/>
    </source>
</evidence>
<evidence type="ECO:0000256" key="10">
    <source>
        <dbReference type="RuleBase" id="RU003915"/>
    </source>
</evidence>
<dbReference type="EMBL" id="CVRR01000005">
    <property type="protein sequence ID" value="CRL32734.1"/>
    <property type="molecule type" value="Genomic_DNA"/>
</dbReference>
<keyword evidence="6" id="KW-0143">Chaperone</keyword>
<evidence type="ECO:0000256" key="1">
    <source>
        <dbReference type="ARBA" id="ARBA00000971"/>
    </source>
</evidence>
<dbReference type="PROSITE" id="PS50059">
    <property type="entry name" value="FKBP_PPIASE"/>
    <property type="match status" value="1"/>
</dbReference>
<evidence type="ECO:0000256" key="8">
    <source>
        <dbReference type="ARBA" id="ARBA00037071"/>
    </source>
</evidence>